<proteinExistence type="predicted"/>
<reference evidence="7 8" key="1">
    <citation type="submission" date="2018-04" db="EMBL/GenBank/DDBJ databases">
        <title>Genomic Encyclopedia of Type Strains, Phase IV (KMG-IV): sequencing the most valuable type-strain genomes for metagenomic binning, comparative biology and taxonomic classification.</title>
        <authorList>
            <person name="Goeker M."/>
        </authorList>
    </citation>
    <scope>NUCLEOTIDE SEQUENCE [LARGE SCALE GENOMIC DNA]</scope>
    <source>
        <strain evidence="7 8">DSM 10065</strain>
    </source>
</reference>
<dbReference type="SUPFAM" id="SSF46626">
    <property type="entry name" value="Cytochrome c"/>
    <property type="match status" value="3"/>
</dbReference>
<dbReference type="Pfam" id="PF00034">
    <property type="entry name" value="Cytochrom_C"/>
    <property type="match status" value="2"/>
</dbReference>
<evidence type="ECO:0000313" key="8">
    <source>
        <dbReference type="Proteomes" id="UP000246145"/>
    </source>
</evidence>
<dbReference type="GO" id="GO:0016491">
    <property type="term" value="F:oxidoreductase activity"/>
    <property type="evidence" value="ECO:0007669"/>
    <property type="project" value="InterPro"/>
</dbReference>
<dbReference type="EMBL" id="QEKO01000003">
    <property type="protein sequence ID" value="PVY61642.1"/>
    <property type="molecule type" value="Genomic_DNA"/>
</dbReference>
<dbReference type="PANTHER" id="PTHR35008:SF8">
    <property type="entry name" value="ALCOHOL DEHYDROGENASE CYTOCHROME C SUBUNIT"/>
    <property type="match status" value="1"/>
</dbReference>
<dbReference type="GO" id="GO:0046872">
    <property type="term" value="F:metal ion binding"/>
    <property type="evidence" value="ECO:0007669"/>
    <property type="project" value="UniProtKB-KW"/>
</dbReference>
<dbReference type="Gene3D" id="3.30.365.10">
    <property type="entry name" value="Aldehyde oxidase/xanthine dehydrogenase, molybdopterin binding domain"/>
    <property type="match status" value="2"/>
</dbReference>
<evidence type="ECO:0000256" key="2">
    <source>
        <dbReference type="ARBA" id="ARBA00022723"/>
    </source>
</evidence>
<dbReference type="InterPro" id="IPR009056">
    <property type="entry name" value="Cyt_c-like_dom"/>
</dbReference>
<dbReference type="PANTHER" id="PTHR35008">
    <property type="entry name" value="BLL4482 PROTEIN-RELATED"/>
    <property type="match status" value="1"/>
</dbReference>
<dbReference type="InterPro" id="IPR037165">
    <property type="entry name" value="AldOxase/xan_DH_Mopterin-bd_sf"/>
</dbReference>
<dbReference type="GO" id="GO:0009055">
    <property type="term" value="F:electron transfer activity"/>
    <property type="evidence" value="ECO:0007669"/>
    <property type="project" value="InterPro"/>
</dbReference>
<evidence type="ECO:0000313" key="7">
    <source>
        <dbReference type="EMBL" id="PVY61642.1"/>
    </source>
</evidence>
<feature type="region of interest" description="Disordered" evidence="5">
    <location>
        <begin position="1"/>
        <end position="21"/>
    </location>
</feature>
<dbReference type="InterPro" id="IPR036909">
    <property type="entry name" value="Cyt_c-like_dom_sf"/>
</dbReference>
<keyword evidence="2 4" id="KW-0479">Metal-binding</keyword>
<name>A0A2U1CKX2_9BURK</name>
<organism evidence="7 8">
    <name type="scientific">Pusillimonas noertemannii</name>
    <dbReference type="NCBI Taxonomy" id="305977"/>
    <lineage>
        <taxon>Bacteria</taxon>
        <taxon>Pseudomonadati</taxon>
        <taxon>Pseudomonadota</taxon>
        <taxon>Betaproteobacteria</taxon>
        <taxon>Burkholderiales</taxon>
        <taxon>Alcaligenaceae</taxon>
        <taxon>Pusillimonas</taxon>
    </lineage>
</organism>
<dbReference type="Gene3D" id="1.10.760.10">
    <property type="entry name" value="Cytochrome c-like domain"/>
    <property type="match status" value="3"/>
</dbReference>
<dbReference type="OrthoDB" id="9809720at2"/>
<dbReference type="RefSeq" id="WP_116518667.1">
    <property type="nucleotide sequence ID" value="NZ_JACCEX010000003.1"/>
</dbReference>
<feature type="region of interest" description="Disordered" evidence="5">
    <location>
        <begin position="231"/>
        <end position="251"/>
    </location>
</feature>
<evidence type="ECO:0000256" key="4">
    <source>
        <dbReference type="PROSITE-ProRule" id="PRU00433"/>
    </source>
</evidence>
<feature type="compositionally biased region" description="Low complexity" evidence="5">
    <location>
        <begin position="11"/>
        <end position="21"/>
    </location>
</feature>
<feature type="domain" description="Cytochrome c" evidence="6">
    <location>
        <begin position="718"/>
        <end position="827"/>
    </location>
</feature>
<evidence type="ECO:0000259" key="6">
    <source>
        <dbReference type="PROSITE" id="PS51007"/>
    </source>
</evidence>
<dbReference type="GO" id="GO:0020037">
    <property type="term" value="F:heme binding"/>
    <property type="evidence" value="ECO:0007669"/>
    <property type="project" value="InterPro"/>
</dbReference>
<protein>
    <submittedName>
        <fullName evidence="7">Nicotinate dehydrogenase subunit B</fullName>
    </submittedName>
</protein>
<dbReference type="SUPFAM" id="SSF54665">
    <property type="entry name" value="CO dehydrogenase molybdoprotein N-domain-like"/>
    <property type="match status" value="1"/>
</dbReference>
<evidence type="ECO:0000256" key="1">
    <source>
        <dbReference type="ARBA" id="ARBA00022617"/>
    </source>
</evidence>
<feature type="domain" description="Cytochrome c" evidence="6">
    <location>
        <begin position="853"/>
        <end position="941"/>
    </location>
</feature>
<comment type="caution">
    <text evidence="7">The sequence shown here is derived from an EMBL/GenBank/DDBJ whole genome shotgun (WGS) entry which is preliminary data.</text>
</comment>
<dbReference type="Pfam" id="PF13442">
    <property type="entry name" value="Cytochrome_CBB3"/>
    <property type="match status" value="1"/>
</dbReference>
<dbReference type="PROSITE" id="PS51007">
    <property type="entry name" value="CYTC"/>
    <property type="match status" value="3"/>
</dbReference>
<dbReference type="AlphaFoldDB" id="A0A2U1CKX2"/>
<dbReference type="InterPro" id="IPR051459">
    <property type="entry name" value="Cytochrome_c-type_DH"/>
</dbReference>
<dbReference type="InterPro" id="IPR036856">
    <property type="entry name" value="Ald_Oxase/Xan_DH_a/b_sf"/>
</dbReference>
<dbReference type="Proteomes" id="UP000246145">
    <property type="component" value="Unassembled WGS sequence"/>
</dbReference>
<gene>
    <name evidence="7" type="ORF">C7440_2371</name>
</gene>
<keyword evidence="3 4" id="KW-0408">Iron</keyword>
<dbReference type="STRING" id="1231391.GCA_000308195_00480"/>
<sequence>MTLPVQGPVQGAASRAGSSSIAPPAASELLHAVTQRPPGMAWNGTAYTGARLSHLDTDAARNTPGVVDIVVRQDFIGIIASQPGQAQQARSRLQPGWAMPLPAPEATAASHARLGSNNTPHGPNEERISHTYFWPAPRQQAPAWAIAHRSGDTLVVWTHTRHSEALRRELAQLCGLAEDCVRLIANGQTDSEGYDVAVDAALLSRSCGRPVRVQQDPDTFNTKPVSIEVSARPAAGDTSQGQAGSGNAAPPAGELLVSASLHAGHRPSIAAMLCGYEAGQPPAHIVRIADYAPQARHAEPGSSQPYAGMLGLPAAAQVFAQESFFDEACGLQGRDPVQARLDAIDNATGRELIASVAERAKWSSPRKSGKNSYEGRGFAYAHVIDQTQQPPREVWSAWVADIRVDPATGAIDLTGLTVGHNAGALQTPSAPRIEEDVRRAAARWLQDASGHDSWGATADTDFPLAQSATQVQLVEQGPVGLAWSHDAELPAAAAIANAIHDATGIRLRQPPFDSGELKQRLALAQSGGRAKKTAYALLGGMAAAAGSLLVAAMPWRPAIAPVANVDTSIYSAAAIERGRLVAAGGDCMVCHTAEGGVPNAGGLALETPFGKIYTTNITPDKETGIGAWSYAAFERAMREGIHRDGRHLYPAFPYTAFAKISDADMQSLYAYLMTQEPVKNRVEPTQLPFPYSARPLLAGWNLLFHKNETYQPDSSQSTLWNRGAYLVQGMGHCAACHSPRNALGAEKSGEQNFLAGGFAEGWEAPALNALSKAPIPWTEDELYRYLRTGYSSLHGVASGPMAPVVQSMAELPDQDVRAIAHYLGTLAPAPSTEASPALQAARLEEQSRNDQRVLSLAGENLFQGACAVCHDAREGPPLFGARPSLALNTNLHSDSPDNAIQILLHGIDNPAMAELGYMPGFGDSMNDQQLETLLEYLRMRFAPDKPAWEGLPEKIRALREGES</sequence>
<evidence type="ECO:0000256" key="3">
    <source>
        <dbReference type="ARBA" id="ARBA00023004"/>
    </source>
</evidence>
<keyword evidence="1 4" id="KW-0349">Heme</keyword>
<feature type="domain" description="Cytochrome c" evidence="6">
    <location>
        <begin position="573"/>
        <end position="676"/>
    </location>
</feature>
<evidence type="ECO:0000256" key="5">
    <source>
        <dbReference type="SAM" id="MobiDB-lite"/>
    </source>
</evidence>
<accession>A0A2U1CKX2</accession>
<keyword evidence="8" id="KW-1185">Reference proteome</keyword>
<dbReference type="SUPFAM" id="SSF56003">
    <property type="entry name" value="Molybdenum cofactor-binding domain"/>
    <property type="match status" value="1"/>
</dbReference>